<dbReference type="AlphaFoldDB" id="A0AAW1Q1K6"/>
<evidence type="ECO:0000259" key="4">
    <source>
        <dbReference type="Pfam" id="PF14648"/>
    </source>
</evidence>
<feature type="domain" description="FAM91 N-terminal" evidence="3">
    <location>
        <begin position="11"/>
        <end position="303"/>
    </location>
</feature>
<dbReference type="Pfam" id="PF14647">
    <property type="entry name" value="FAM91_N"/>
    <property type="match status" value="1"/>
</dbReference>
<keyword evidence="6" id="KW-1185">Reference proteome</keyword>
<proteinExistence type="inferred from homology"/>
<accession>A0AAW1Q1K6</accession>
<comment type="caution">
    <text evidence="5">The sequence shown here is derived from an EMBL/GenBank/DDBJ whole genome shotgun (WGS) entry which is preliminary data.</text>
</comment>
<dbReference type="Pfam" id="PF14648">
    <property type="entry name" value="FAM91_C"/>
    <property type="match status" value="1"/>
</dbReference>
<organism evidence="5 6">
    <name type="scientific">[Myrmecia] bisecta</name>
    <dbReference type="NCBI Taxonomy" id="41462"/>
    <lineage>
        <taxon>Eukaryota</taxon>
        <taxon>Viridiplantae</taxon>
        <taxon>Chlorophyta</taxon>
        <taxon>core chlorophytes</taxon>
        <taxon>Trebouxiophyceae</taxon>
        <taxon>Trebouxiales</taxon>
        <taxon>Trebouxiaceae</taxon>
        <taxon>Myrmecia</taxon>
    </lineage>
</organism>
<gene>
    <name evidence="5" type="ORF">WJX72_008337</name>
</gene>
<dbReference type="PANTHER" id="PTHR28441:SF2">
    <property type="entry name" value="PROTEIN FAM91A1"/>
    <property type="match status" value="1"/>
</dbReference>
<reference evidence="5 6" key="1">
    <citation type="journal article" date="2024" name="Nat. Commun.">
        <title>Phylogenomics reveals the evolutionary origins of lichenization in chlorophyte algae.</title>
        <authorList>
            <person name="Puginier C."/>
            <person name="Libourel C."/>
            <person name="Otte J."/>
            <person name="Skaloud P."/>
            <person name="Haon M."/>
            <person name="Grisel S."/>
            <person name="Petersen M."/>
            <person name="Berrin J.G."/>
            <person name="Delaux P.M."/>
            <person name="Dal Grande F."/>
            <person name="Keller J."/>
        </authorList>
    </citation>
    <scope>NUCLEOTIDE SEQUENCE [LARGE SCALE GENOMIC DNA]</scope>
    <source>
        <strain evidence="5 6">SAG 2043</strain>
    </source>
</reference>
<feature type="region of interest" description="Disordered" evidence="2">
    <location>
        <begin position="328"/>
        <end position="360"/>
    </location>
</feature>
<dbReference type="Proteomes" id="UP001489004">
    <property type="component" value="Unassembled WGS sequence"/>
</dbReference>
<evidence type="ECO:0000313" key="5">
    <source>
        <dbReference type="EMBL" id="KAK9814591.1"/>
    </source>
</evidence>
<sequence length="807" mass="87242">MATEEWVKRAILSNKLYEELPPRVRALLPLSDWKAKVKEHCVQRGLAWHESLATTATTEAEYYEDLLRFYRYNYRLFPYHLADYVCRVLRIAPFRYYCDLLFTVLREEKSYDQIPNFTAADIVRLVGIGRNEFISIMNKCKAKKLLWRVNKSIAKEFLPDTPLDIEMQPWWRVGVVNLGEAEYRQLSPEELSTCQQACNVGGACVQELDGKILQTLYKRGLIYLDVPIRPDDHVSIPPLEGFVSNKDSEKDSEKSDPLEALLYAVFVATSARANVMQLAQMLSVELPLLQTAISVACRLGFGTRLPGPDEGSASPLPAPEAVPLGLALDLEGDTPPASAGRDAAVDSQQGQPAAGLDLPESAGSGQGIALVVDAEVTSYLMMGALSPALKRHSVTLFEGGRVYGEDVIAELITELLASVEAASGFEGEMQHLATYAKALACALECVRRAGAGRPVELLRKESLAGLAPAAACRVLSHAYAAVVPITPLPYPPLLLNPSRPGPTNFGPTAEAATPWLQLALYTAMRAGPPSVVFVCGQRIWRLPPQLATASHVLLWPWNLDAVRAQAAPVLVEATFLLFTLNEYLTRTAVMVQPMHLSGDPSLADLVSVDIPLPAPTGLSLAVDGVDLHTGAPLPLGPLPGLAAALAALGLEQALGVVRLLQVASLSNPGEHAATAAVLVSDPQADARFSGAGGSTWVPLQLQLGLPLLPSELCELVCRRAGESCFLAEDRRAAHTRGQHQLQGSLYALISEFGACSNCLVTPGAKEDDQLSYVDQPIQNLYFDGSSLHPLDFCDYQQGVGTLLSEHD</sequence>
<dbReference type="EMBL" id="JALJOR010000007">
    <property type="protein sequence ID" value="KAK9814591.1"/>
    <property type="molecule type" value="Genomic_DNA"/>
</dbReference>
<name>A0AAW1Q1K6_9CHLO</name>
<evidence type="ECO:0000256" key="1">
    <source>
        <dbReference type="ARBA" id="ARBA00010319"/>
    </source>
</evidence>
<dbReference type="InterPro" id="IPR028097">
    <property type="entry name" value="FAM91_C_dom"/>
</dbReference>
<comment type="similarity">
    <text evidence="1">Belongs to the FAM91 family.</text>
</comment>
<evidence type="ECO:0000259" key="3">
    <source>
        <dbReference type="Pfam" id="PF14647"/>
    </source>
</evidence>
<dbReference type="InterPro" id="IPR039199">
    <property type="entry name" value="FAM91"/>
</dbReference>
<evidence type="ECO:0000256" key="2">
    <source>
        <dbReference type="SAM" id="MobiDB-lite"/>
    </source>
</evidence>
<dbReference type="InterPro" id="IPR028091">
    <property type="entry name" value="FAM91_N_dom"/>
</dbReference>
<evidence type="ECO:0000313" key="6">
    <source>
        <dbReference type="Proteomes" id="UP001489004"/>
    </source>
</evidence>
<protein>
    <recommendedName>
        <fullName evidence="7">Protein FAM91A1</fullName>
    </recommendedName>
</protein>
<feature type="domain" description="FAM91 C-terminal" evidence="4">
    <location>
        <begin position="368"/>
        <end position="787"/>
    </location>
</feature>
<evidence type="ECO:0008006" key="7">
    <source>
        <dbReference type="Google" id="ProtNLM"/>
    </source>
</evidence>
<dbReference type="PANTHER" id="PTHR28441">
    <property type="entry name" value="PROTEIN FAM91A1"/>
    <property type="match status" value="1"/>
</dbReference>